<evidence type="ECO:0000313" key="2">
    <source>
        <dbReference type="Proteomes" id="UP001596022"/>
    </source>
</evidence>
<comment type="caution">
    <text evidence="1">The sequence shown here is derived from an EMBL/GenBank/DDBJ whole genome shotgun (WGS) entry which is preliminary data.</text>
</comment>
<accession>A0ABV9GJV3</accession>
<sequence>MPRWMKKVFVILVTILTLGTVVPTVNYHSESKPKQDIEGQKSQDSNIALNYGQLADVRTEEVLPDDWHTIATSCGTDEELLSQLKDFAKKEAETQGFEKFGDIIAKEIGDSYKKQIVPKFADAVAKMGMSTDQETLRHLAVSHNPAAGTGERILHFYDDRTGQELIKFHVRRDHPPLDGYWFNFHYHTEKDNFQGHHELGKIYWDKNTPPKWMA</sequence>
<dbReference type="Proteomes" id="UP001596022">
    <property type="component" value="Unassembled WGS sequence"/>
</dbReference>
<evidence type="ECO:0000313" key="1">
    <source>
        <dbReference type="EMBL" id="MFC4618443.1"/>
    </source>
</evidence>
<dbReference type="InterPro" id="IPR025616">
    <property type="entry name" value="YpjP"/>
</dbReference>
<reference evidence="2" key="1">
    <citation type="journal article" date="2019" name="Int. J. Syst. Evol. Microbiol.">
        <title>The Global Catalogue of Microorganisms (GCM) 10K type strain sequencing project: providing services to taxonomists for standard genome sequencing and annotation.</title>
        <authorList>
            <consortium name="The Broad Institute Genomics Platform"/>
            <consortium name="The Broad Institute Genome Sequencing Center for Infectious Disease"/>
            <person name="Wu L."/>
            <person name="Ma J."/>
        </authorList>
    </citation>
    <scope>NUCLEOTIDE SEQUENCE [LARGE SCALE GENOMIC DNA]</scope>
    <source>
        <strain evidence="2">CGMCC 1.16306</strain>
    </source>
</reference>
<protein>
    <submittedName>
        <fullName evidence="1">YpjP family protein</fullName>
    </submittedName>
</protein>
<organism evidence="1 2">
    <name type="scientific">Camelliibacillus cellulosilyticus</name>
    <dbReference type="NCBI Taxonomy" id="2174486"/>
    <lineage>
        <taxon>Bacteria</taxon>
        <taxon>Bacillati</taxon>
        <taxon>Bacillota</taxon>
        <taxon>Bacilli</taxon>
        <taxon>Bacillales</taxon>
        <taxon>Sporolactobacillaceae</taxon>
        <taxon>Camelliibacillus</taxon>
    </lineage>
</organism>
<dbReference type="RefSeq" id="WP_376845430.1">
    <property type="nucleotide sequence ID" value="NZ_JBHSFW010000001.1"/>
</dbReference>
<dbReference type="EMBL" id="JBHSFW010000001">
    <property type="protein sequence ID" value="MFC4618443.1"/>
    <property type="molecule type" value="Genomic_DNA"/>
</dbReference>
<name>A0ABV9GJV3_9BACL</name>
<keyword evidence="2" id="KW-1185">Reference proteome</keyword>
<dbReference type="Pfam" id="PF14005">
    <property type="entry name" value="YpjP"/>
    <property type="match status" value="1"/>
</dbReference>
<gene>
    <name evidence="1" type="ORF">ACFO4N_06815</name>
</gene>
<proteinExistence type="predicted"/>